<dbReference type="HAMAP" id="MF_00376">
    <property type="entry name" value="Dephospho_CoA_kinase"/>
    <property type="match status" value="1"/>
</dbReference>
<evidence type="ECO:0000256" key="4">
    <source>
        <dbReference type="ARBA" id="ARBA00022993"/>
    </source>
</evidence>
<dbReference type="RefSeq" id="WP_023367676.1">
    <property type="nucleotide sequence ID" value="NC_022664.1"/>
</dbReference>
<dbReference type="EMBL" id="CP005990">
    <property type="protein sequence ID" value="AGY92474.1"/>
    <property type="molecule type" value="Genomic_DNA"/>
</dbReference>
<gene>
    <name evidence="5" type="primary">coaE</name>
    <name evidence="7" type="ORF">SPICUR_07570</name>
</gene>
<comment type="similarity">
    <text evidence="1 5">Belongs to the CoaE family.</text>
</comment>
<keyword evidence="5" id="KW-0808">Transferase</keyword>
<evidence type="ECO:0000256" key="3">
    <source>
        <dbReference type="ARBA" id="ARBA00022840"/>
    </source>
</evidence>
<proteinExistence type="inferred from homology"/>
<keyword evidence="2 5" id="KW-0547">Nucleotide-binding</keyword>
<dbReference type="GO" id="GO:0005737">
    <property type="term" value="C:cytoplasm"/>
    <property type="evidence" value="ECO:0007669"/>
    <property type="project" value="UniProtKB-SubCell"/>
</dbReference>
<dbReference type="PATRIC" id="fig|1335757.3.peg.1478"/>
<protein>
    <recommendedName>
        <fullName evidence="5 6">Dephospho-CoA kinase</fullName>
        <ecNumber evidence="5 6">2.7.1.24</ecNumber>
    </recommendedName>
    <alternativeName>
        <fullName evidence="5">Dephosphocoenzyme A kinase</fullName>
    </alternativeName>
</protein>
<keyword evidence="4 5" id="KW-0173">Coenzyme A biosynthesis</keyword>
<dbReference type="NCBIfam" id="TIGR00152">
    <property type="entry name" value="dephospho-CoA kinase"/>
    <property type="match status" value="1"/>
</dbReference>
<comment type="subcellular location">
    <subcellularLocation>
        <location evidence="5">Cytoplasm</location>
    </subcellularLocation>
</comment>
<dbReference type="InterPro" id="IPR001977">
    <property type="entry name" value="Depp_CoAkinase"/>
</dbReference>
<dbReference type="GO" id="GO:0015937">
    <property type="term" value="P:coenzyme A biosynthetic process"/>
    <property type="evidence" value="ECO:0007669"/>
    <property type="project" value="UniProtKB-UniRule"/>
</dbReference>
<keyword evidence="5" id="KW-0418">Kinase</keyword>
<dbReference type="SUPFAM" id="SSF52540">
    <property type="entry name" value="P-loop containing nucleoside triphosphate hydrolases"/>
    <property type="match status" value="1"/>
</dbReference>
<keyword evidence="5" id="KW-0963">Cytoplasm</keyword>
<dbReference type="Gene3D" id="3.40.50.300">
    <property type="entry name" value="P-loop containing nucleotide triphosphate hydrolases"/>
    <property type="match status" value="1"/>
</dbReference>
<dbReference type="UniPathway" id="UPA00241">
    <property type="reaction ID" value="UER00356"/>
</dbReference>
<dbReference type="HOGENOM" id="CLU_057180_1_2_6"/>
<dbReference type="STRING" id="1335757.SPICUR_07570"/>
<organism evidence="7 8">
    <name type="scientific">Spiribacter curvatus</name>
    <dbReference type="NCBI Taxonomy" id="1335757"/>
    <lineage>
        <taxon>Bacteria</taxon>
        <taxon>Pseudomonadati</taxon>
        <taxon>Pseudomonadota</taxon>
        <taxon>Gammaproteobacteria</taxon>
        <taxon>Chromatiales</taxon>
        <taxon>Ectothiorhodospiraceae</taxon>
        <taxon>Spiribacter</taxon>
    </lineage>
</organism>
<evidence type="ECO:0000256" key="1">
    <source>
        <dbReference type="ARBA" id="ARBA00009018"/>
    </source>
</evidence>
<name>U5T4K5_9GAMM</name>
<dbReference type="KEGG" id="spiu:SPICUR_07570"/>
<dbReference type="EC" id="2.7.1.24" evidence="5 6"/>
<dbReference type="eggNOG" id="COG0237">
    <property type="taxonomic scope" value="Bacteria"/>
</dbReference>
<dbReference type="Pfam" id="PF01121">
    <property type="entry name" value="CoaE"/>
    <property type="match status" value="1"/>
</dbReference>
<dbReference type="PROSITE" id="PS51219">
    <property type="entry name" value="DPCK"/>
    <property type="match status" value="1"/>
</dbReference>
<sequence length="211" mass="22462">MNDGNADRQHRPGLVVGLTGGIASGKTAVSQRFEALGAAVIDTDVLARTVVEPGTSGLDAIRGRFGAGVIGAGGGLDRTALRQRVFADASARQDLEAITHPRIRAAVDEALAMVHQPYALIVVPLLLEAGWTDLMDRILVVDAPPDQQRHRLMERDGTDPAQAERILASQAERQARLAIADDVIANDTDTASLDARVAALHEQYQRIATGH</sequence>
<evidence type="ECO:0000256" key="5">
    <source>
        <dbReference type="HAMAP-Rule" id="MF_00376"/>
    </source>
</evidence>
<dbReference type="GO" id="GO:0005524">
    <property type="term" value="F:ATP binding"/>
    <property type="evidence" value="ECO:0007669"/>
    <property type="project" value="UniProtKB-UniRule"/>
</dbReference>
<accession>U5T4K5</accession>
<dbReference type="PANTHER" id="PTHR10695:SF46">
    <property type="entry name" value="BIFUNCTIONAL COENZYME A SYNTHASE-RELATED"/>
    <property type="match status" value="1"/>
</dbReference>
<dbReference type="PANTHER" id="PTHR10695">
    <property type="entry name" value="DEPHOSPHO-COA KINASE-RELATED"/>
    <property type="match status" value="1"/>
</dbReference>
<comment type="pathway">
    <text evidence="5">Cofactor biosynthesis; coenzyme A biosynthesis; CoA from (R)-pantothenate: step 5/5.</text>
</comment>
<dbReference type="InterPro" id="IPR027417">
    <property type="entry name" value="P-loop_NTPase"/>
</dbReference>
<evidence type="ECO:0000256" key="6">
    <source>
        <dbReference type="NCBIfam" id="TIGR00152"/>
    </source>
</evidence>
<keyword evidence="3 5" id="KW-0067">ATP-binding</keyword>
<evidence type="ECO:0000256" key="2">
    <source>
        <dbReference type="ARBA" id="ARBA00022741"/>
    </source>
</evidence>
<dbReference type="GO" id="GO:0004140">
    <property type="term" value="F:dephospho-CoA kinase activity"/>
    <property type="evidence" value="ECO:0007669"/>
    <property type="project" value="UniProtKB-UniRule"/>
</dbReference>
<evidence type="ECO:0000313" key="8">
    <source>
        <dbReference type="Proteomes" id="UP000017640"/>
    </source>
</evidence>
<comment type="function">
    <text evidence="5">Catalyzes the phosphorylation of the 3'-hydroxyl group of dephosphocoenzyme A to form coenzyme A.</text>
</comment>
<evidence type="ECO:0000313" key="7">
    <source>
        <dbReference type="EMBL" id="AGY92474.1"/>
    </source>
</evidence>
<comment type="catalytic activity">
    <reaction evidence="5">
        <text>3'-dephospho-CoA + ATP = ADP + CoA + H(+)</text>
        <dbReference type="Rhea" id="RHEA:18245"/>
        <dbReference type="ChEBI" id="CHEBI:15378"/>
        <dbReference type="ChEBI" id="CHEBI:30616"/>
        <dbReference type="ChEBI" id="CHEBI:57287"/>
        <dbReference type="ChEBI" id="CHEBI:57328"/>
        <dbReference type="ChEBI" id="CHEBI:456216"/>
        <dbReference type="EC" id="2.7.1.24"/>
    </reaction>
</comment>
<feature type="binding site" evidence="5">
    <location>
        <begin position="23"/>
        <end position="28"/>
    </location>
    <ligand>
        <name>ATP</name>
        <dbReference type="ChEBI" id="CHEBI:30616"/>
    </ligand>
</feature>
<keyword evidence="8" id="KW-1185">Reference proteome</keyword>
<dbReference type="CDD" id="cd02022">
    <property type="entry name" value="DPCK"/>
    <property type="match status" value="1"/>
</dbReference>
<reference evidence="7 8" key="1">
    <citation type="journal article" date="2013" name="BMC Genomics">
        <title>Genomes of "Spiribacter", a streamlined, successful halophilic bacterium.</title>
        <authorList>
            <person name="Lopez-Perez M."/>
            <person name="Ghai R."/>
            <person name="Leon M.J."/>
            <person name="Rodriguez-Olmos A."/>
            <person name="Copa-Patino J.L."/>
            <person name="Soliveri J."/>
            <person name="Sanchez-Porro C."/>
            <person name="Ventosa A."/>
            <person name="Rodriguez-Valera F."/>
        </authorList>
    </citation>
    <scope>NUCLEOTIDE SEQUENCE [LARGE SCALE GENOMIC DNA]</scope>
    <source>
        <strain evidence="7 8">UAH-SP71</strain>
    </source>
</reference>
<dbReference type="AlphaFoldDB" id="U5T4K5"/>
<dbReference type="OrthoDB" id="9812943at2"/>
<dbReference type="Proteomes" id="UP000017640">
    <property type="component" value="Chromosome"/>
</dbReference>